<name>A0A8J8P1L8_HALGN</name>
<gene>
    <name evidence="1" type="ORF">FGO68_gene3061</name>
</gene>
<evidence type="ECO:0000313" key="1">
    <source>
        <dbReference type="EMBL" id="TNV83996.1"/>
    </source>
</evidence>
<protein>
    <submittedName>
        <fullName evidence="1">Uncharacterized protein</fullName>
    </submittedName>
</protein>
<sequence length="345" mass="38822">MACDENGDPTLAIYNEIVNRCNGVECRCESDCMSNTCYTPVQGKTGTCIEKRRSKFECNETREICLSSTLIPTYLAFIQTTNLCLNVSCTYNEQCHSGYCDQSLSLCAPAKLTTCNTTQLLGRYNERKWVANESTVNRCMGVPCQCDYQCQEGTYCNQVSEKCTEGDRKTLRCNETISLCEEREDTIMTYFTTNKCSGVSCFCDTDCHSGYCSQQSFLCEDPSQERTCNSLEVFCNKSQSNRCLGISCFCDNDCQSGYCNEHGKCASSDEFSDCEKRVRACKTPGEIRHLKNRCKGIYCNCDEECQSGFCEQIVSPYQKSMYGQCMVRTKACNSTVRQICEDGYG</sequence>
<comment type="caution">
    <text evidence="1">The sequence shown here is derived from an EMBL/GenBank/DDBJ whole genome shotgun (WGS) entry which is preliminary data.</text>
</comment>
<proteinExistence type="predicted"/>
<reference evidence="1" key="1">
    <citation type="submission" date="2019-06" db="EMBL/GenBank/DDBJ databases">
        <authorList>
            <person name="Zheng W."/>
        </authorList>
    </citation>
    <scope>NUCLEOTIDE SEQUENCE</scope>
    <source>
        <strain evidence="1">QDHG01</strain>
    </source>
</reference>
<organism evidence="1 2">
    <name type="scientific">Halteria grandinella</name>
    <dbReference type="NCBI Taxonomy" id="5974"/>
    <lineage>
        <taxon>Eukaryota</taxon>
        <taxon>Sar</taxon>
        <taxon>Alveolata</taxon>
        <taxon>Ciliophora</taxon>
        <taxon>Intramacronucleata</taxon>
        <taxon>Spirotrichea</taxon>
        <taxon>Stichotrichia</taxon>
        <taxon>Sporadotrichida</taxon>
        <taxon>Halteriidae</taxon>
        <taxon>Halteria</taxon>
    </lineage>
</organism>
<accession>A0A8J8P1L8</accession>
<dbReference type="EMBL" id="RRYP01003237">
    <property type="protein sequence ID" value="TNV83996.1"/>
    <property type="molecule type" value="Genomic_DNA"/>
</dbReference>
<keyword evidence="2" id="KW-1185">Reference proteome</keyword>
<dbReference type="OrthoDB" id="4378782at2759"/>
<dbReference type="AlphaFoldDB" id="A0A8J8P1L8"/>
<dbReference type="Proteomes" id="UP000785679">
    <property type="component" value="Unassembled WGS sequence"/>
</dbReference>
<evidence type="ECO:0000313" key="2">
    <source>
        <dbReference type="Proteomes" id="UP000785679"/>
    </source>
</evidence>